<feature type="region of interest" description="Disordered" evidence="5">
    <location>
        <begin position="114"/>
        <end position="137"/>
    </location>
</feature>
<dbReference type="GO" id="GO:0008270">
    <property type="term" value="F:zinc ion binding"/>
    <property type="evidence" value="ECO:0007669"/>
    <property type="project" value="UniProtKB-KW"/>
</dbReference>
<dbReference type="PANTHER" id="PTHR23041:SF78">
    <property type="entry name" value="E3 UBIQUITIN-PROTEIN LIGASE RNF4"/>
    <property type="match status" value="1"/>
</dbReference>
<feature type="region of interest" description="Disordered" evidence="5">
    <location>
        <begin position="1"/>
        <end position="30"/>
    </location>
</feature>
<evidence type="ECO:0000256" key="1">
    <source>
        <dbReference type="ARBA" id="ARBA00022723"/>
    </source>
</evidence>
<evidence type="ECO:0000313" key="8">
    <source>
        <dbReference type="RefSeq" id="XP_038823528.1"/>
    </source>
</evidence>
<protein>
    <submittedName>
        <fullName evidence="8">E3 ubiquitin-protein ligase RNF4-like</fullName>
    </submittedName>
</protein>
<sequence>MNEAEQDRIEIPDTRCSNNTNEGTADSSNTSRLETIEVLESSDPLVAEEEMVDLTYQVFTSSFVDLTNNNDSSGECKSASSQSHLIVVDEGPKRRRDWESYVLSSDEEEAAVVVPDSPATAPLSTAPEPSSTARSTPTTISCPICMDTFGEIIDGGRTLVSSQCGHLFCNTCISDSLAKSQTCPTCRKKLNHQQYHQIYI</sequence>
<dbReference type="InterPro" id="IPR001841">
    <property type="entry name" value="Znf_RING"/>
</dbReference>
<evidence type="ECO:0000256" key="4">
    <source>
        <dbReference type="PROSITE-ProRule" id="PRU00175"/>
    </source>
</evidence>
<dbReference type="InterPro" id="IPR017907">
    <property type="entry name" value="Znf_RING_CS"/>
</dbReference>
<reference evidence="8" key="1">
    <citation type="submission" date="2025-08" db="UniProtKB">
        <authorList>
            <consortium name="RefSeq"/>
        </authorList>
    </citation>
    <scope>IDENTIFICATION</scope>
    <source>
        <tissue evidence="8">White muscle</tissue>
    </source>
</reference>
<keyword evidence="2 4" id="KW-0863">Zinc-finger</keyword>
<dbReference type="SUPFAM" id="SSF57850">
    <property type="entry name" value="RING/U-box"/>
    <property type="match status" value="1"/>
</dbReference>
<dbReference type="PROSITE" id="PS00518">
    <property type="entry name" value="ZF_RING_1"/>
    <property type="match status" value="1"/>
</dbReference>
<dbReference type="RefSeq" id="XP_038823528.1">
    <property type="nucleotide sequence ID" value="XM_038967600.1"/>
</dbReference>
<accession>A0A8U0PE83</accession>
<evidence type="ECO:0000256" key="3">
    <source>
        <dbReference type="ARBA" id="ARBA00022833"/>
    </source>
</evidence>
<dbReference type="GO" id="GO:0045944">
    <property type="term" value="P:positive regulation of transcription by RNA polymerase II"/>
    <property type="evidence" value="ECO:0007669"/>
    <property type="project" value="TreeGrafter"/>
</dbReference>
<evidence type="ECO:0000313" key="7">
    <source>
        <dbReference type="Proteomes" id="UP000808372"/>
    </source>
</evidence>
<name>A0A8U0PE83_SALNM</name>
<keyword evidence="7" id="KW-1185">Reference proteome</keyword>
<dbReference type="Pfam" id="PF13639">
    <property type="entry name" value="zf-RING_2"/>
    <property type="match status" value="1"/>
</dbReference>
<evidence type="ECO:0000259" key="6">
    <source>
        <dbReference type="PROSITE" id="PS50089"/>
    </source>
</evidence>
<dbReference type="AlphaFoldDB" id="A0A8U0PE83"/>
<keyword evidence="3" id="KW-0862">Zinc</keyword>
<dbReference type="KEGG" id="snh:120023567"/>
<proteinExistence type="predicted"/>
<dbReference type="PANTHER" id="PTHR23041">
    <property type="entry name" value="RING FINGER DOMAIN-CONTAINING"/>
    <property type="match status" value="1"/>
</dbReference>
<evidence type="ECO:0000256" key="2">
    <source>
        <dbReference type="ARBA" id="ARBA00022771"/>
    </source>
</evidence>
<dbReference type="SMART" id="SM00184">
    <property type="entry name" value="RING"/>
    <property type="match status" value="1"/>
</dbReference>
<keyword evidence="1" id="KW-0479">Metal-binding</keyword>
<gene>
    <name evidence="8" type="primary">LOC120023567</name>
</gene>
<dbReference type="PROSITE" id="PS50089">
    <property type="entry name" value="ZF_RING_2"/>
    <property type="match status" value="1"/>
</dbReference>
<evidence type="ECO:0000256" key="5">
    <source>
        <dbReference type="SAM" id="MobiDB-lite"/>
    </source>
</evidence>
<dbReference type="GeneID" id="120023567"/>
<feature type="compositionally biased region" description="Basic and acidic residues" evidence="5">
    <location>
        <begin position="1"/>
        <end position="13"/>
    </location>
</feature>
<organism evidence="7 8">
    <name type="scientific">Salvelinus namaycush</name>
    <name type="common">Lake trout</name>
    <name type="synonym">Salmo namaycush</name>
    <dbReference type="NCBI Taxonomy" id="8040"/>
    <lineage>
        <taxon>Eukaryota</taxon>
        <taxon>Metazoa</taxon>
        <taxon>Chordata</taxon>
        <taxon>Craniata</taxon>
        <taxon>Vertebrata</taxon>
        <taxon>Euteleostomi</taxon>
        <taxon>Actinopterygii</taxon>
        <taxon>Neopterygii</taxon>
        <taxon>Teleostei</taxon>
        <taxon>Protacanthopterygii</taxon>
        <taxon>Salmoniformes</taxon>
        <taxon>Salmonidae</taxon>
        <taxon>Salmoninae</taxon>
        <taxon>Salvelinus</taxon>
    </lineage>
</organism>
<dbReference type="InterPro" id="IPR047134">
    <property type="entry name" value="RNF4"/>
</dbReference>
<feature type="compositionally biased region" description="Polar residues" evidence="5">
    <location>
        <begin position="15"/>
        <end position="30"/>
    </location>
</feature>
<feature type="compositionally biased region" description="Polar residues" evidence="5">
    <location>
        <begin position="127"/>
        <end position="137"/>
    </location>
</feature>
<dbReference type="InterPro" id="IPR013083">
    <property type="entry name" value="Znf_RING/FYVE/PHD"/>
</dbReference>
<dbReference type="Gene3D" id="3.30.40.10">
    <property type="entry name" value="Zinc/RING finger domain, C3HC4 (zinc finger)"/>
    <property type="match status" value="1"/>
</dbReference>
<feature type="domain" description="RING-type" evidence="6">
    <location>
        <begin position="142"/>
        <end position="187"/>
    </location>
</feature>
<dbReference type="Proteomes" id="UP000808372">
    <property type="component" value="Chromosome 28"/>
</dbReference>